<dbReference type="Pfam" id="PF02541">
    <property type="entry name" value="Ppx-GppA"/>
    <property type="match status" value="1"/>
</dbReference>
<dbReference type="RefSeq" id="WP_052555348.1">
    <property type="nucleotide sequence ID" value="NZ_JMCC02000090.1"/>
</dbReference>
<sequence>MTTRAVIDIGSNSVLLLLARRREDGALEIIRDESTVARVSEGAAARGTLLPAAIERTLGVLRRYRALADEQGVTQITAVATEGLRMASNAAQFLGPASQVLGSQVRLISGDEEARLSYRSVALEHPTVDPLRVIDIGGGSTELVVGHGLEVAQAVSHRLGSVRISEQLLDGHPPSPAALARMLDHAREVFASQPLAPEPELYGLAGTVTTTAGLLLGLERYDRERVDRTRFEITQIAQLRERLATRSLAELQAMPTLGVGRADVVVGGVTILLAALEHCGAQWLVVRDRGLRYALV</sequence>
<dbReference type="InterPro" id="IPR043129">
    <property type="entry name" value="ATPase_NBD"/>
</dbReference>
<dbReference type="AlphaFoldDB" id="A0A0C2CVN5"/>
<feature type="domain" description="Ppx/GppA phosphatase N-terminal" evidence="1">
    <location>
        <begin position="21"/>
        <end position="292"/>
    </location>
</feature>
<dbReference type="InterPro" id="IPR003695">
    <property type="entry name" value="Ppx_GppA_N"/>
</dbReference>
<name>A0A0C2CVN5_9BACT</name>
<evidence type="ECO:0000313" key="2">
    <source>
        <dbReference type="EMBL" id="KIG13685.1"/>
    </source>
</evidence>
<dbReference type="EMBL" id="JMCC02000090">
    <property type="protein sequence ID" value="KIG13685.1"/>
    <property type="molecule type" value="Genomic_DNA"/>
</dbReference>
<dbReference type="CDD" id="cd24054">
    <property type="entry name" value="ASKHA_NBD_AaPPX-GppA_MtPPX2-like"/>
    <property type="match status" value="1"/>
</dbReference>
<reference evidence="2 3" key="1">
    <citation type="submission" date="2014-12" db="EMBL/GenBank/DDBJ databases">
        <title>Genome assembly of Enhygromyxa salina DSM 15201.</title>
        <authorList>
            <person name="Sharma G."/>
            <person name="Subramanian S."/>
        </authorList>
    </citation>
    <scope>NUCLEOTIDE SEQUENCE [LARGE SCALE GENOMIC DNA]</scope>
    <source>
        <strain evidence="2 3">DSM 15201</strain>
    </source>
</reference>
<protein>
    <submittedName>
        <fullName evidence="2">Exopolyphosphatase</fullName>
    </submittedName>
</protein>
<dbReference type="PANTHER" id="PTHR30005:SF0">
    <property type="entry name" value="RETROGRADE REGULATION PROTEIN 2"/>
    <property type="match status" value="1"/>
</dbReference>
<accession>A0A0C2CVN5</accession>
<evidence type="ECO:0000259" key="1">
    <source>
        <dbReference type="Pfam" id="PF02541"/>
    </source>
</evidence>
<dbReference type="InterPro" id="IPR050273">
    <property type="entry name" value="GppA/Ppx_hydrolase"/>
</dbReference>
<dbReference type="Gene3D" id="3.30.420.150">
    <property type="entry name" value="Exopolyphosphatase. Domain 2"/>
    <property type="match status" value="1"/>
</dbReference>
<dbReference type="PANTHER" id="PTHR30005">
    <property type="entry name" value="EXOPOLYPHOSPHATASE"/>
    <property type="match status" value="1"/>
</dbReference>
<gene>
    <name evidence="2" type="ORF">DB30_07893</name>
</gene>
<dbReference type="SUPFAM" id="SSF53067">
    <property type="entry name" value="Actin-like ATPase domain"/>
    <property type="match status" value="2"/>
</dbReference>
<organism evidence="2 3">
    <name type="scientific">Enhygromyxa salina</name>
    <dbReference type="NCBI Taxonomy" id="215803"/>
    <lineage>
        <taxon>Bacteria</taxon>
        <taxon>Pseudomonadati</taxon>
        <taxon>Myxococcota</taxon>
        <taxon>Polyangia</taxon>
        <taxon>Nannocystales</taxon>
        <taxon>Nannocystaceae</taxon>
        <taxon>Enhygromyxa</taxon>
    </lineage>
</organism>
<comment type="caution">
    <text evidence="2">The sequence shown here is derived from an EMBL/GenBank/DDBJ whole genome shotgun (WGS) entry which is preliminary data.</text>
</comment>
<proteinExistence type="predicted"/>
<evidence type="ECO:0000313" key="3">
    <source>
        <dbReference type="Proteomes" id="UP000031599"/>
    </source>
</evidence>
<dbReference type="Gene3D" id="3.30.420.40">
    <property type="match status" value="1"/>
</dbReference>
<dbReference type="Proteomes" id="UP000031599">
    <property type="component" value="Unassembled WGS sequence"/>
</dbReference>